<gene>
    <name evidence="1" type="ORF">E1809_19595</name>
</gene>
<evidence type="ECO:0008006" key="3">
    <source>
        <dbReference type="Google" id="ProtNLM"/>
    </source>
</evidence>
<dbReference type="RefSeq" id="WP_133205919.1">
    <property type="nucleotide sequence ID" value="NZ_SMRU01000026.1"/>
</dbReference>
<protein>
    <recommendedName>
        <fullName evidence="3">Acetone carboxylase</fullName>
    </recommendedName>
</protein>
<evidence type="ECO:0000313" key="2">
    <source>
        <dbReference type="Proteomes" id="UP000295511"/>
    </source>
</evidence>
<accession>A0A4R5K9T3</accession>
<name>A0A4R5K9T3_9MICC</name>
<dbReference type="OrthoDB" id="5193525at2"/>
<dbReference type="EMBL" id="SMRU01000026">
    <property type="protein sequence ID" value="TDF91941.1"/>
    <property type="molecule type" value="Genomic_DNA"/>
</dbReference>
<comment type="caution">
    <text evidence="1">The sequence shown here is derived from an EMBL/GenBank/DDBJ whole genome shotgun (WGS) entry which is preliminary data.</text>
</comment>
<reference evidence="1 2" key="1">
    <citation type="submission" date="2019-03" db="EMBL/GenBank/DDBJ databases">
        <title>Whole genome sequence of Arthrobacter sp JH1-1.</title>
        <authorList>
            <person name="Trinh H.N."/>
        </authorList>
    </citation>
    <scope>NUCLEOTIDE SEQUENCE [LARGE SCALE GENOMIC DNA]</scope>
    <source>
        <strain evidence="1 2">JH1-1</strain>
    </source>
</reference>
<dbReference type="Proteomes" id="UP000295511">
    <property type="component" value="Unassembled WGS sequence"/>
</dbReference>
<organism evidence="1 2">
    <name type="scientific">Arthrobacter terricola</name>
    <dbReference type="NCBI Taxonomy" id="2547396"/>
    <lineage>
        <taxon>Bacteria</taxon>
        <taxon>Bacillati</taxon>
        <taxon>Actinomycetota</taxon>
        <taxon>Actinomycetes</taxon>
        <taxon>Micrococcales</taxon>
        <taxon>Micrococcaceae</taxon>
        <taxon>Arthrobacter</taxon>
    </lineage>
</organism>
<dbReference type="AlphaFoldDB" id="A0A4R5K9T3"/>
<keyword evidence="2" id="KW-1185">Reference proteome</keyword>
<evidence type="ECO:0000313" key="1">
    <source>
        <dbReference type="EMBL" id="TDF91941.1"/>
    </source>
</evidence>
<sequence>MNIFTMGSPGVDGGQQAAGEDLPKAMCSRKGCRADATWQLLWNNPRVHTPDRRKVWLSCGEHREWLEDYLQTRGLWKETIPFDSSDNEAAAAGEVR</sequence>
<proteinExistence type="predicted"/>